<dbReference type="Proteomes" id="UP000323917">
    <property type="component" value="Chromosome"/>
</dbReference>
<reference evidence="2 3" key="1">
    <citation type="submission" date="2019-08" db="EMBL/GenBank/DDBJ databases">
        <title>Deep-cultivation of Planctomycetes and their phenomic and genomic characterization uncovers novel biology.</title>
        <authorList>
            <person name="Wiegand S."/>
            <person name="Jogler M."/>
            <person name="Boedeker C."/>
            <person name="Pinto D."/>
            <person name="Vollmers J."/>
            <person name="Rivas-Marin E."/>
            <person name="Kohn T."/>
            <person name="Peeters S.H."/>
            <person name="Heuer A."/>
            <person name="Rast P."/>
            <person name="Oberbeckmann S."/>
            <person name="Bunk B."/>
            <person name="Jeske O."/>
            <person name="Meyerdierks A."/>
            <person name="Storesund J.E."/>
            <person name="Kallscheuer N."/>
            <person name="Luecker S."/>
            <person name="Lage O.M."/>
            <person name="Pohl T."/>
            <person name="Merkel B.J."/>
            <person name="Hornburger P."/>
            <person name="Mueller R.-W."/>
            <person name="Bruemmer F."/>
            <person name="Labrenz M."/>
            <person name="Spormann A.M."/>
            <person name="Op den Camp H."/>
            <person name="Overmann J."/>
            <person name="Amann R."/>
            <person name="Jetten M.S.M."/>
            <person name="Mascher T."/>
            <person name="Medema M.H."/>
            <person name="Devos D.P."/>
            <person name="Kaster A.-K."/>
            <person name="Ovreas L."/>
            <person name="Rohde M."/>
            <person name="Galperin M.Y."/>
            <person name="Jogler C."/>
        </authorList>
    </citation>
    <scope>NUCLEOTIDE SEQUENCE [LARGE SCALE GENOMIC DNA]</scope>
    <source>
        <strain evidence="2 3">Pr1d</strain>
    </source>
</reference>
<organism evidence="2 3">
    <name type="scientific">Bythopirellula goksoeyrii</name>
    <dbReference type="NCBI Taxonomy" id="1400387"/>
    <lineage>
        <taxon>Bacteria</taxon>
        <taxon>Pseudomonadati</taxon>
        <taxon>Planctomycetota</taxon>
        <taxon>Planctomycetia</taxon>
        <taxon>Pirellulales</taxon>
        <taxon>Lacipirellulaceae</taxon>
        <taxon>Bythopirellula</taxon>
    </lineage>
</organism>
<evidence type="ECO:0000313" key="2">
    <source>
        <dbReference type="EMBL" id="QEG37712.1"/>
    </source>
</evidence>
<proteinExistence type="predicted"/>
<name>A0A5B9QJ20_9BACT</name>
<evidence type="ECO:0000313" key="3">
    <source>
        <dbReference type="Proteomes" id="UP000323917"/>
    </source>
</evidence>
<evidence type="ECO:0000256" key="1">
    <source>
        <dbReference type="SAM" id="MobiDB-lite"/>
    </source>
</evidence>
<feature type="region of interest" description="Disordered" evidence="1">
    <location>
        <begin position="1"/>
        <end position="27"/>
    </location>
</feature>
<sequence length="113" mass="13304">MNVMHRTMGSMSKPGKTKASTEATREMPYELKIKHSVAPYVSRSKMPEGVTLLIAMIQNLKAIEKLLKSNKKKLMEDLKRWDRAMHSFKAPPEKMYRRKRVQWPTQKQTRVHH</sequence>
<dbReference type="KEGG" id="bgok:Pr1d_50580"/>
<accession>A0A5B9QJ20</accession>
<protein>
    <submittedName>
        <fullName evidence="2">Uncharacterized protein</fullName>
    </submittedName>
</protein>
<dbReference type="EMBL" id="CP042913">
    <property type="protein sequence ID" value="QEG37712.1"/>
    <property type="molecule type" value="Genomic_DNA"/>
</dbReference>
<dbReference type="AlphaFoldDB" id="A0A5B9QJ20"/>
<gene>
    <name evidence="2" type="ORF">Pr1d_50580</name>
</gene>
<keyword evidence="3" id="KW-1185">Reference proteome</keyword>